<dbReference type="Gene3D" id="1.10.10.10">
    <property type="entry name" value="Winged helix-like DNA-binding domain superfamily/Winged helix DNA-binding domain"/>
    <property type="match status" value="1"/>
</dbReference>
<dbReference type="GO" id="GO:0005737">
    <property type="term" value="C:cytoplasm"/>
    <property type="evidence" value="ECO:0007669"/>
    <property type="project" value="UniProtKB-SubCell"/>
</dbReference>
<organism evidence="7 8">
    <name type="scientific">Caballeronia glathei</name>
    <dbReference type="NCBI Taxonomy" id="60547"/>
    <lineage>
        <taxon>Bacteria</taxon>
        <taxon>Pseudomonadati</taxon>
        <taxon>Pseudomonadota</taxon>
        <taxon>Betaproteobacteria</taxon>
        <taxon>Burkholderiales</taxon>
        <taxon>Burkholderiaceae</taxon>
        <taxon>Caballeronia</taxon>
    </lineage>
</organism>
<protein>
    <submittedName>
        <fullName evidence="7">MarR family transcriptional regulator</fullName>
    </submittedName>
</protein>
<dbReference type="SMART" id="SM00347">
    <property type="entry name" value="HTH_MARR"/>
    <property type="match status" value="1"/>
</dbReference>
<evidence type="ECO:0000313" key="7">
    <source>
        <dbReference type="EMBL" id="KDR39397.1"/>
    </source>
</evidence>
<dbReference type="STRING" id="60547.GCA_000751215_03765"/>
<dbReference type="InterPro" id="IPR039422">
    <property type="entry name" value="MarR/SlyA-like"/>
</dbReference>
<evidence type="ECO:0000313" key="8">
    <source>
        <dbReference type="Proteomes" id="UP000027466"/>
    </source>
</evidence>
<dbReference type="GO" id="GO:0003700">
    <property type="term" value="F:DNA-binding transcription factor activity"/>
    <property type="evidence" value="ECO:0007669"/>
    <property type="project" value="InterPro"/>
</dbReference>
<keyword evidence="4" id="KW-0238">DNA-binding</keyword>
<comment type="subcellular location">
    <subcellularLocation>
        <location evidence="1">Cytoplasm</location>
    </subcellularLocation>
</comment>
<dbReference type="InterPro" id="IPR036388">
    <property type="entry name" value="WH-like_DNA-bd_sf"/>
</dbReference>
<evidence type="ECO:0000256" key="2">
    <source>
        <dbReference type="ARBA" id="ARBA00022490"/>
    </source>
</evidence>
<sequence length="153" mass="17172">MKSTDQAAPVNVMLSDFLCFAVYSANLAFGKAYKSILEELGLTYTQYITVIALWEEDNQTVSGLGEKLFLESNTLTPILKKLEAMGYLERRRDPEDERQVRVSLTKSGRKLREKGLNMDLVEATGLAPDEFAQVQKAIARLRNNLIQAVRAAE</sequence>
<dbReference type="PRINTS" id="PR00598">
    <property type="entry name" value="HTHMARR"/>
</dbReference>
<dbReference type="PROSITE" id="PS50995">
    <property type="entry name" value="HTH_MARR_2"/>
    <property type="match status" value="1"/>
</dbReference>
<feature type="domain" description="HTH marR-type" evidence="6">
    <location>
        <begin position="15"/>
        <end position="143"/>
    </location>
</feature>
<evidence type="ECO:0000256" key="5">
    <source>
        <dbReference type="ARBA" id="ARBA00023163"/>
    </source>
</evidence>
<keyword evidence="3" id="KW-0805">Transcription regulation</keyword>
<dbReference type="SUPFAM" id="SSF46785">
    <property type="entry name" value="Winged helix' DNA-binding domain"/>
    <property type="match status" value="1"/>
</dbReference>
<evidence type="ECO:0000256" key="1">
    <source>
        <dbReference type="ARBA" id="ARBA00004496"/>
    </source>
</evidence>
<evidence type="ECO:0000256" key="4">
    <source>
        <dbReference type="ARBA" id="ARBA00023125"/>
    </source>
</evidence>
<evidence type="ECO:0000259" key="6">
    <source>
        <dbReference type="PROSITE" id="PS50995"/>
    </source>
</evidence>
<dbReference type="EMBL" id="JFHC01000059">
    <property type="protein sequence ID" value="KDR39397.1"/>
    <property type="molecule type" value="Genomic_DNA"/>
</dbReference>
<dbReference type="Pfam" id="PF22381">
    <property type="entry name" value="Staph_reg_Sar_Rot"/>
    <property type="match status" value="1"/>
</dbReference>
<dbReference type="PANTHER" id="PTHR33164">
    <property type="entry name" value="TRANSCRIPTIONAL REGULATOR, MARR FAMILY"/>
    <property type="match status" value="1"/>
</dbReference>
<keyword evidence="5" id="KW-0804">Transcription</keyword>
<keyword evidence="8" id="KW-1185">Reference proteome</keyword>
<dbReference type="Proteomes" id="UP000027466">
    <property type="component" value="Unassembled WGS sequence"/>
</dbReference>
<dbReference type="InterPro" id="IPR036390">
    <property type="entry name" value="WH_DNA-bd_sf"/>
</dbReference>
<dbReference type="GO" id="GO:0006950">
    <property type="term" value="P:response to stress"/>
    <property type="evidence" value="ECO:0007669"/>
    <property type="project" value="TreeGrafter"/>
</dbReference>
<dbReference type="PANTHER" id="PTHR33164:SF5">
    <property type="entry name" value="ORGANIC HYDROPEROXIDE RESISTANCE TRANSCRIPTIONAL REGULATOR"/>
    <property type="match status" value="1"/>
</dbReference>
<proteinExistence type="predicted"/>
<dbReference type="RefSeq" id="WP_035934342.1">
    <property type="nucleotide sequence ID" value="NZ_CADFFX010000006.1"/>
</dbReference>
<dbReference type="InterPro" id="IPR055166">
    <property type="entry name" value="Transc_reg_Sar_Rot_HTH"/>
</dbReference>
<comment type="caution">
    <text evidence="7">The sequence shown here is derived from an EMBL/GenBank/DDBJ whole genome shotgun (WGS) entry which is preliminary data.</text>
</comment>
<dbReference type="AlphaFoldDB" id="A0A069PFW5"/>
<accession>A0A069PFW5</accession>
<keyword evidence="2" id="KW-0963">Cytoplasm</keyword>
<gene>
    <name evidence="7" type="ORF">BG61_31995</name>
</gene>
<evidence type="ECO:0000256" key="3">
    <source>
        <dbReference type="ARBA" id="ARBA00023015"/>
    </source>
</evidence>
<reference evidence="7 8" key="1">
    <citation type="submission" date="2014-03" db="EMBL/GenBank/DDBJ databases">
        <title>Draft Genome Sequences of Four Burkholderia Strains.</title>
        <authorList>
            <person name="Liu X.Y."/>
            <person name="Li C.X."/>
            <person name="Xu J.H."/>
        </authorList>
    </citation>
    <scope>NUCLEOTIDE SEQUENCE [LARGE SCALE GENOMIC DNA]</scope>
    <source>
        <strain evidence="7 8">DSM 50014</strain>
    </source>
</reference>
<dbReference type="InterPro" id="IPR000835">
    <property type="entry name" value="HTH_MarR-typ"/>
</dbReference>
<dbReference type="GO" id="GO:0003677">
    <property type="term" value="F:DNA binding"/>
    <property type="evidence" value="ECO:0007669"/>
    <property type="project" value="UniProtKB-KW"/>
</dbReference>
<dbReference type="FunFam" id="1.10.10.10:FF:000163">
    <property type="entry name" value="MarR family transcriptional regulator"/>
    <property type="match status" value="1"/>
</dbReference>
<name>A0A069PFW5_9BURK</name>